<dbReference type="InterPro" id="IPR027417">
    <property type="entry name" value="P-loop_NTPase"/>
</dbReference>
<feature type="domain" description="Helitron helicase-like" evidence="3">
    <location>
        <begin position="5"/>
        <end position="132"/>
    </location>
</feature>
<proteinExistence type="inferred from homology"/>
<comment type="caution">
    <text evidence="4">The sequence shown here is derived from an EMBL/GenBank/DDBJ whole genome shotgun (WGS) entry which is preliminary data.</text>
</comment>
<evidence type="ECO:0000313" key="5">
    <source>
        <dbReference type="Proteomes" id="UP001443914"/>
    </source>
</evidence>
<reference evidence="4" key="1">
    <citation type="submission" date="2024-03" db="EMBL/GenBank/DDBJ databases">
        <title>WGS assembly of Saponaria officinalis var. Norfolk2.</title>
        <authorList>
            <person name="Jenkins J."/>
            <person name="Shu S."/>
            <person name="Grimwood J."/>
            <person name="Barry K."/>
            <person name="Goodstein D."/>
            <person name="Schmutz J."/>
            <person name="Leebens-Mack J."/>
            <person name="Osbourn A."/>
        </authorList>
    </citation>
    <scope>NUCLEOTIDE SEQUENCE [LARGE SCALE GENOMIC DNA]</scope>
    <source>
        <strain evidence="4">JIC</strain>
    </source>
</reference>
<dbReference type="GO" id="GO:0043139">
    <property type="term" value="F:5'-3' DNA helicase activity"/>
    <property type="evidence" value="ECO:0007669"/>
    <property type="project" value="UniProtKB-EC"/>
</dbReference>
<dbReference type="PANTHER" id="PTHR10492:SF93">
    <property type="entry name" value="ATP-DEPENDENT DNA HELICASE"/>
    <property type="match status" value="1"/>
</dbReference>
<dbReference type="GO" id="GO:0000723">
    <property type="term" value="P:telomere maintenance"/>
    <property type="evidence" value="ECO:0007669"/>
    <property type="project" value="InterPro"/>
</dbReference>
<dbReference type="InterPro" id="IPR010285">
    <property type="entry name" value="DNA_helicase_pif1-like_DEAD"/>
</dbReference>
<comment type="cofactor">
    <cofactor evidence="1">
        <name>Mg(2+)</name>
        <dbReference type="ChEBI" id="CHEBI:18420"/>
    </cofactor>
</comment>
<organism evidence="4 5">
    <name type="scientific">Saponaria officinalis</name>
    <name type="common">Common soapwort</name>
    <name type="synonym">Lychnis saponaria</name>
    <dbReference type="NCBI Taxonomy" id="3572"/>
    <lineage>
        <taxon>Eukaryota</taxon>
        <taxon>Viridiplantae</taxon>
        <taxon>Streptophyta</taxon>
        <taxon>Embryophyta</taxon>
        <taxon>Tracheophyta</taxon>
        <taxon>Spermatophyta</taxon>
        <taxon>Magnoliopsida</taxon>
        <taxon>eudicotyledons</taxon>
        <taxon>Gunneridae</taxon>
        <taxon>Pentapetalae</taxon>
        <taxon>Caryophyllales</taxon>
        <taxon>Caryophyllaceae</taxon>
        <taxon>Caryophylleae</taxon>
        <taxon>Saponaria</taxon>
    </lineage>
</organism>
<dbReference type="PANTHER" id="PTHR10492">
    <property type="match status" value="1"/>
</dbReference>
<dbReference type="AlphaFoldDB" id="A0AAW1HIE0"/>
<comment type="similarity">
    <text evidence="1">Belongs to the helicase family.</text>
</comment>
<dbReference type="Gene3D" id="3.40.50.300">
    <property type="entry name" value="P-loop containing nucleotide triphosphate hydrolases"/>
    <property type="match status" value="1"/>
</dbReference>
<evidence type="ECO:0000259" key="3">
    <source>
        <dbReference type="Pfam" id="PF14214"/>
    </source>
</evidence>
<keyword evidence="1" id="KW-0347">Helicase</keyword>
<evidence type="ECO:0000259" key="2">
    <source>
        <dbReference type="Pfam" id="PF05970"/>
    </source>
</evidence>
<keyword evidence="1" id="KW-0227">DNA damage</keyword>
<protein>
    <recommendedName>
        <fullName evidence="1">ATP-dependent DNA helicase</fullName>
        <ecNumber evidence="1">5.6.2.3</ecNumber>
    </recommendedName>
</protein>
<dbReference type="SUPFAM" id="SSF52540">
    <property type="entry name" value="P-loop containing nucleoside triphosphate hydrolases"/>
    <property type="match status" value="1"/>
</dbReference>
<keyword evidence="1" id="KW-0547">Nucleotide-binding</keyword>
<feature type="domain" description="DNA helicase Pif1-like DEAD-box helicase" evidence="2">
    <location>
        <begin position="521"/>
        <end position="746"/>
    </location>
</feature>
<dbReference type="GO" id="GO:0005524">
    <property type="term" value="F:ATP binding"/>
    <property type="evidence" value="ECO:0007669"/>
    <property type="project" value="UniProtKB-KW"/>
</dbReference>
<keyword evidence="1" id="KW-0234">DNA repair</keyword>
<dbReference type="EMBL" id="JBDFQZ010000011">
    <property type="protein sequence ID" value="KAK9675584.1"/>
    <property type="molecule type" value="Genomic_DNA"/>
</dbReference>
<evidence type="ECO:0000313" key="4">
    <source>
        <dbReference type="EMBL" id="KAK9675584.1"/>
    </source>
</evidence>
<dbReference type="InterPro" id="IPR025476">
    <property type="entry name" value="Helitron_helicase-like"/>
</dbReference>
<dbReference type="Proteomes" id="UP001443914">
    <property type="component" value="Unassembled WGS sequence"/>
</dbReference>
<dbReference type="Pfam" id="PF05970">
    <property type="entry name" value="PIF1"/>
    <property type="match status" value="1"/>
</dbReference>
<keyword evidence="1" id="KW-0233">DNA recombination</keyword>
<sequence>MLNNLCDAVNKGDYIGAAVGKRVILPASFTGCLRYMQQNYQDAMAICRWFGNPHLFITFTANPKWPEIKYMLDNIEGQKAKDRLDIITRVFKMKLKQLMHRLTKEHYFGTDVADVYTIEFQKRGLLHAHILLWLKKDETDISPKYIDNIIHAEIPDKDREPALYEVVSRYMVHGPCGITNPKCSCMINNACSKKFPKPFNEETIIDSNKYPVYRRRENARYIKKGEHLLDNRHIVPYNPGLLLMFDAHINVEWCNTARAIKYLSAYEAAWRIFEFEIHKRNPAITRLPVHLEGEQAVVLKDKDNIKVVIERANENETMLMGWLTANTIYPEARTLTYGQFPTKFVWTDGCWTRRNKGMSIGRMAFVHPTAGERYYLRQLLNYVKGARTFEEIRTAEGHTYKSYKEACSAMGLLNNDKEWHNALQEANQWAMPSQLRELFVTMLLFCEVTDVVTLWNNSYVMISNDIERKKRKLFGHPGLDIKDMPLPQFEDVNGLENKLIRDERMYDRKQLAYDSSQKMQQLNKDQRVLYDKVIEVVNNNSGQVIFLYGHGGTGKTFLYSTISAKIKAEGKIVLNVASSGIAALLLPGGRTDHSRFEIPIELFDNSTCNISQNTQLTELLRETSLIIWDEAPMDHKYAFETLDRTMKDIIGLRVKEEKSKLFGGKVILLEGDFRQVFPIVSKGARQDIVQASINRSYIWNDCRVYTLSKSMRVSESNIDPQKQERNCAFNNWLLAMGDGRLEAKTEDNETEATWIKIPSEYIGSSGALDNATAVRQIYPDFDNMCYDPEYLKQRAILTP</sequence>
<comment type="catalytic activity">
    <reaction evidence="1">
        <text>ATP + H2O = ADP + phosphate + H(+)</text>
        <dbReference type="Rhea" id="RHEA:13065"/>
        <dbReference type="ChEBI" id="CHEBI:15377"/>
        <dbReference type="ChEBI" id="CHEBI:15378"/>
        <dbReference type="ChEBI" id="CHEBI:30616"/>
        <dbReference type="ChEBI" id="CHEBI:43474"/>
        <dbReference type="ChEBI" id="CHEBI:456216"/>
        <dbReference type="EC" id="5.6.2.3"/>
    </reaction>
</comment>
<keyword evidence="1" id="KW-0378">Hydrolase</keyword>
<name>A0AAW1HIE0_SAPOF</name>
<keyword evidence="5" id="KW-1185">Reference proteome</keyword>
<keyword evidence="1" id="KW-0067">ATP-binding</keyword>
<accession>A0AAW1HIE0</accession>
<dbReference type="EC" id="5.6.2.3" evidence="1"/>
<dbReference type="Pfam" id="PF14214">
    <property type="entry name" value="Helitron_like_N"/>
    <property type="match status" value="1"/>
</dbReference>
<dbReference type="GO" id="GO:0016787">
    <property type="term" value="F:hydrolase activity"/>
    <property type="evidence" value="ECO:0007669"/>
    <property type="project" value="UniProtKB-KW"/>
</dbReference>
<evidence type="ECO:0000256" key="1">
    <source>
        <dbReference type="RuleBase" id="RU363044"/>
    </source>
</evidence>
<gene>
    <name evidence="4" type="ORF">RND81_11G017000</name>
</gene>
<dbReference type="GO" id="GO:0006310">
    <property type="term" value="P:DNA recombination"/>
    <property type="evidence" value="ECO:0007669"/>
    <property type="project" value="UniProtKB-KW"/>
</dbReference>
<dbReference type="GO" id="GO:0006281">
    <property type="term" value="P:DNA repair"/>
    <property type="evidence" value="ECO:0007669"/>
    <property type="project" value="UniProtKB-KW"/>
</dbReference>